<evidence type="ECO:0000256" key="7">
    <source>
        <dbReference type="SAM" id="MobiDB-lite"/>
    </source>
</evidence>
<evidence type="ECO:0000256" key="6">
    <source>
        <dbReference type="ARBA" id="ARBA00023088"/>
    </source>
</evidence>
<keyword evidence="8" id="KW-0812">Transmembrane</keyword>
<sequence length="350" mass="36398">MKLIHTLKWFGLFVLAFTLLIKPAQAQAASQLADGTYTADYLVLKAEDDSVSMANDYWEKPATVTMSGGKANIRLTINHSAWVTEFKVPSGGGYADTRVVSSSKSKDTRLVEFGSDDISKPIVSKIHVTVEEIDYDHDYTIRIVFQEDSFKLIKGANAAVAPAKTAAEATATASAAPNAVSTAVPTSPPVKNEEPSVTTKPSGSKEPPASASAEPGQTAAASSVPSATAASSVPSATAAAQTSQSEGSKADFPKSGEGNDHGGEDGPALAGGADTPSEGQASSEEEVNESVVESGLLSGNGEERSLTAAPLDKEKAASDYAPLLWILSAAILLAAFGILYFKRMKKRQAE</sequence>
<dbReference type="PROSITE" id="PS50978">
    <property type="entry name" value="NEAT"/>
    <property type="match status" value="1"/>
</dbReference>
<feature type="domain" description="NEAT" evidence="10">
    <location>
        <begin position="32"/>
        <end position="153"/>
    </location>
</feature>
<feature type="transmembrane region" description="Helical" evidence="8">
    <location>
        <begin position="320"/>
        <end position="341"/>
    </location>
</feature>
<dbReference type="SMART" id="SM00725">
    <property type="entry name" value="NEAT"/>
    <property type="match status" value="1"/>
</dbReference>
<protein>
    <submittedName>
        <fullName evidence="11">Heme uptake protein IsdC</fullName>
    </submittedName>
</protein>
<evidence type="ECO:0000259" key="10">
    <source>
        <dbReference type="PROSITE" id="PS50978"/>
    </source>
</evidence>
<evidence type="ECO:0000313" key="12">
    <source>
        <dbReference type="Proteomes" id="UP000092024"/>
    </source>
</evidence>
<keyword evidence="8" id="KW-0472">Membrane</keyword>
<evidence type="ECO:0000256" key="4">
    <source>
        <dbReference type="ARBA" id="ARBA00022729"/>
    </source>
</evidence>
<feature type="compositionally biased region" description="Low complexity" evidence="7">
    <location>
        <begin position="173"/>
        <end position="185"/>
    </location>
</feature>
<keyword evidence="3" id="KW-0964">Secreted</keyword>
<reference evidence="11 12" key="1">
    <citation type="submission" date="2016-05" db="EMBL/GenBank/DDBJ databases">
        <title>Paenibacillus oryzae. sp. nov., isolated from the rice root.</title>
        <authorList>
            <person name="Zhang J."/>
            <person name="Zhang X."/>
        </authorList>
    </citation>
    <scope>NUCLEOTIDE SEQUENCE [LARGE SCALE GENOMIC DNA]</scope>
    <source>
        <strain evidence="11 12">1DrF-4</strain>
    </source>
</reference>
<comment type="caution">
    <text evidence="11">The sequence shown here is derived from an EMBL/GenBank/DDBJ whole genome shotgun (WGS) entry which is preliminary data.</text>
</comment>
<dbReference type="GO" id="GO:0030492">
    <property type="term" value="F:hemoglobin binding"/>
    <property type="evidence" value="ECO:0007669"/>
    <property type="project" value="InterPro"/>
</dbReference>
<keyword evidence="5" id="KW-0408">Iron</keyword>
<evidence type="ECO:0000256" key="1">
    <source>
        <dbReference type="ARBA" id="ARBA00004168"/>
    </source>
</evidence>
<feature type="compositionally biased region" description="Basic and acidic residues" evidence="7">
    <location>
        <begin position="301"/>
        <end position="313"/>
    </location>
</feature>
<dbReference type="PANTHER" id="PTHR37824">
    <property type="entry name" value="IRON-REGULATED SURFACE DETERMINANT PROTEIN C"/>
    <property type="match status" value="1"/>
</dbReference>
<dbReference type="EMBL" id="LYPA01000027">
    <property type="protein sequence ID" value="OBR68330.1"/>
    <property type="molecule type" value="Genomic_DNA"/>
</dbReference>
<dbReference type="InterPro" id="IPR019909">
    <property type="entry name" value="Haem_uptake_protein_IsdC"/>
</dbReference>
<dbReference type="InterPro" id="IPR050436">
    <property type="entry name" value="IsdA"/>
</dbReference>
<feature type="compositionally biased region" description="Low complexity" evidence="7">
    <location>
        <begin position="218"/>
        <end position="245"/>
    </location>
</feature>
<dbReference type="InterPro" id="IPR037250">
    <property type="entry name" value="NEAT_dom_sf"/>
</dbReference>
<accession>A0A1A5YSD5</accession>
<feature type="compositionally biased region" description="Basic and acidic residues" evidence="7">
    <location>
        <begin position="248"/>
        <end position="264"/>
    </location>
</feature>
<feature type="region of interest" description="Disordered" evidence="7">
    <location>
        <begin position="173"/>
        <end position="313"/>
    </location>
</feature>
<dbReference type="GO" id="GO:0015886">
    <property type="term" value="P:heme transport"/>
    <property type="evidence" value="ECO:0007669"/>
    <property type="project" value="InterPro"/>
</dbReference>
<keyword evidence="8" id="KW-1133">Transmembrane helix</keyword>
<dbReference type="InterPro" id="IPR006635">
    <property type="entry name" value="NEAT_dom"/>
</dbReference>
<feature type="signal peptide" evidence="9">
    <location>
        <begin position="1"/>
        <end position="26"/>
    </location>
</feature>
<keyword evidence="6" id="KW-0572">Peptidoglycan-anchor</keyword>
<name>A0A1A5YSD5_9BACL</name>
<organism evidence="11 12">
    <name type="scientific">Paenibacillus oryzae</name>
    <dbReference type="NCBI Taxonomy" id="1844972"/>
    <lineage>
        <taxon>Bacteria</taxon>
        <taxon>Bacillati</taxon>
        <taxon>Bacillota</taxon>
        <taxon>Bacilli</taxon>
        <taxon>Bacillales</taxon>
        <taxon>Paenibacillaceae</taxon>
        <taxon>Paenibacillus</taxon>
    </lineage>
</organism>
<dbReference type="STRING" id="1844972.A7K91_14810"/>
<gene>
    <name evidence="11" type="ORF">A7K91_14810</name>
</gene>
<dbReference type="Gene3D" id="2.60.40.1850">
    <property type="match status" value="1"/>
</dbReference>
<dbReference type="CDD" id="cd06920">
    <property type="entry name" value="NEAT"/>
    <property type="match status" value="1"/>
</dbReference>
<dbReference type="GO" id="GO:0009274">
    <property type="term" value="C:peptidoglycan-based cell wall"/>
    <property type="evidence" value="ECO:0007669"/>
    <property type="project" value="InterPro"/>
</dbReference>
<dbReference type="PANTHER" id="PTHR37824:SF1">
    <property type="entry name" value="IRON-REGULATED SURFACE DETERMINANT PROTEIN C"/>
    <property type="match status" value="1"/>
</dbReference>
<dbReference type="Pfam" id="PF05031">
    <property type="entry name" value="NEAT"/>
    <property type="match status" value="1"/>
</dbReference>
<feature type="chain" id="PRO_5039713148" evidence="9">
    <location>
        <begin position="27"/>
        <end position="350"/>
    </location>
</feature>
<proteinExistence type="predicted"/>
<comment type="subcellular location">
    <subcellularLocation>
        <location evidence="1">Secreted</location>
        <location evidence="1">Cell wall</location>
        <topology evidence="1">Peptidoglycan-anchor</topology>
    </subcellularLocation>
</comment>
<dbReference type="AlphaFoldDB" id="A0A1A5YSD5"/>
<dbReference type="RefSeq" id="WP_068679440.1">
    <property type="nucleotide sequence ID" value="NZ_LYPA01000027.1"/>
</dbReference>
<dbReference type="NCBIfam" id="TIGR03656">
    <property type="entry name" value="IsdC"/>
    <property type="match status" value="1"/>
</dbReference>
<keyword evidence="2" id="KW-0134">Cell wall</keyword>
<keyword evidence="4 9" id="KW-0732">Signal</keyword>
<dbReference type="Proteomes" id="UP000092024">
    <property type="component" value="Unassembled WGS sequence"/>
</dbReference>
<keyword evidence="12" id="KW-1185">Reference proteome</keyword>
<evidence type="ECO:0000256" key="5">
    <source>
        <dbReference type="ARBA" id="ARBA00023004"/>
    </source>
</evidence>
<evidence type="ECO:0000256" key="9">
    <source>
        <dbReference type="SAM" id="SignalP"/>
    </source>
</evidence>
<evidence type="ECO:0000256" key="3">
    <source>
        <dbReference type="ARBA" id="ARBA00022525"/>
    </source>
</evidence>
<evidence type="ECO:0000256" key="8">
    <source>
        <dbReference type="SAM" id="Phobius"/>
    </source>
</evidence>
<dbReference type="SUPFAM" id="SSF158911">
    <property type="entry name" value="NEAT domain-like"/>
    <property type="match status" value="1"/>
</dbReference>
<dbReference type="OrthoDB" id="2413751at2"/>
<evidence type="ECO:0000256" key="2">
    <source>
        <dbReference type="ARBA" id="ARBA00022512"/>
    </source>
</evidence>
<evidence type="ECO:0000313" key="11">
    <source>
        <dbReference type="EMBL" id="OBR68330.1"/>
    </source>
</evidence>